<name>A0ABS4STI5_9PROT</name>
<organism evidence="1 2">
    <name type="scientific">Azospirillum rugosum</name>
    <dbReference type="NCBI Taxonomy" id="416170"/>
    <lineage>
        <taxon>Bacteria</taxon>
        <taxon>Pseudomonadati</taxon>
        <taxon>Pseudomonadota</taxon>
        <taxon>Alphaproteobacteria</taxon>
        <taxon>Rhodospirillales</taxon>
        <taxon>Azospirillaceae</taxon>
        <taxon>Azospirillum</taxon>
    </lineage>
</organism>
<sequence>MAKPQPRPVYDPPLSPEDEAKLAALRADIDEGIGELNAGKGLDGRTVMAELRARFGLGENGV</sequence>
<gene>
    <name evidence="1" type="ORF">J2851_005208</name>
</gene>
<keyword evidence="2" id="KW-1185">Reference proteome</keyword>
<dbReference type="EMBL" id="JAGINP010000021">
    <property type="protein sequence ID" value="MBP2295403.1"/>
    <property type="molecule type" value="Genomic_DNA"/>
</dbReference>
<accession>A0ABS4STI5</accession>
<dbReference type="Proteomes" id="UP000781958">
    <property type="component" value="Unassembled WGS sequence"/>
</dbReference>
<reference evidence="1 2" key="1">
    <citation type="submission" date="2021-03" db="EMBL/GenBank/DDBJ databases">
        <title>Genomic Encyclopedia of Type Strains, Phase III (KMG-III): the genomes of soil and plant-associated and newly described type strains.</title>
        <authorList>
            <person name="Whitman W."/>
        </authorList>
    </citation>
    <scope>NUCLEOTIDE SEQUENCE [LARGE SCALE GENOMIC DNA]</scope>
    <source>
        <strain evidence="1 2">IMMIB AFH-6</strain>
    </source>
</reference>
<evidence type="ECO:0000313" key="1">
    <source>
        <dbReference type="EMBL" id="MBP2295403.1"/>
    </source>
</evidence>
<proteinExistence type="predicted"/>
<dbReference type="RefSeq" id="WP_209769881.1">
    <property type="nucleotide sequence ID" value="NZ_JAGINP010000021.1"/>
</dbReference>
<comment type="caution">
    <text evidence="1">The sequence shown here is derived from an EMBL/GenBank/DDBJ whole genome shotgun (WGS) entry which is preliminary data.</text>
</comment>
<protein>
    <submittedName>
        <fullName evidence="1">Uncharacterized protein</fullName>
    </submittedName>
</protein>
<evidence type="ECO:0000313" key="2">
    <source>
        <dbReference type="Proteomes" id="UP000781958"/>
    </source>
</evidence>